<reference evidence="1 2" key="1">
    <citation type="journal article" date="2018" name="Microb. Genom.">
        <title>Expanding an expanded genome: long-read sequencing of Trypanosoma cruzi.</title>
        <authorList>
            <person name="Berna L."/>
            <person name="Rodriguez M."/>
            <person name="Chiribao M.L."/>
            <person name="Parodi-Talice A."/>
            <person name="Pita S."/>
            <person name="Rijo G."/>
            <person name="Alvarez-Valin F."/>
            <person name="Robello C."/>
        </authorList>
    </citation>
    <scope>NUCLEOTIDE SEQUENCE [LARGE SCALE GENOMIC DNA]</scope>
    <source>
        <strain evidence="1 2">TCC</strain>
    </source>
</reference>
<dbReference type="VEuPathDB" id="TriTrypDB:C3747_286g46"/>
<dbReference type="EMBL" id="PRFC01000286">
    <property type="protein sequence ID" value="PWU93908.1"/>
    <property type="molecule type" value="Genomic_DNA"/>
</dbReference>
<dbReference type="SUPFAM" id="SSF56815">
    <property type="entry name" value="Sec1/munc18-like (SM) proteins"/>
    <property type="match status" value="1"/>
</dbReference>
<sequence>MFHQMLDAVHGLSKVFYCDTHAASVLSCSLRLHDLMEQGVTLLGDLMTPR</sequence>
<comment type="caution">
    <text evidence="1">The sequence shown here is derived from an EMBL/GenBank/DDBJ whole genome shotgun (WGS) entry which is preliminary data.</text>
</comment>
<name>A0A2V2VFF7_TRYCR</name>
<protein>
    <submittedName>
        <fullName evidence="1">Putative syntaxin binding protein</fullName>
    </submittedName>
</protein>
<dbReference type="Proteomes" id="UP000246078">
    <property type="component" value="Unassembled WGS sequence"/>
</dbReference>
<accession>A0A2V2VFF7</accession>
<evidence type="ECO:0000313" key="2">
    <source>
        <dbReference type="Proteomes" id="UP000246078"/>
    </source>
</evidence>
<proteinExistence type="predicted"/>
<evidence type="ECO:0000313" key="1">
    <source>
        <dbReference type="EMBL" id="PWU93908.1"/>
    </source>
</evidence>
<dbReference type="AlphaFoldDB" id="A0A2V2VFF7"/>
<organism evidence="1 2">
    <name type="scientific">Trypanosoma cruzi</name>
    <dbReference type="NCBI Taxonomy" id="5693"/>
    <lineage>
        <taxon>Eukaryota</taxon>
        <taxon>Discoba</taxon>
        <taxon>Euglenozoa</taxon>
        <taxon>Kinetoplastea</taxon>
        <taxon>Metakinetoplastina</taxon>
        <taxon>Trypanosomatida</taxon>
        <taxon>Trypanosomatidae</taxon>
        <taxon>Trypanosoma</taxon>
        <taxon>Schizotrypanum</taxon>
    </lineage>
</organism>
<gene>
    <name evidence="1" type="ORF">C3747_286g46</name>
</gene>
<dbReference type="InterPro" id="IPR036045">
    <property type="entry name" value="Sec1-like_sf"/>
</dbReference>